<dbReference type="InterPro" id="IPR027417">
    <property type="entry name" value="P-loop_NTPase"/>
</dbReference>
<organism evidence="7 8">
    <name type="scientific">Sanguibacter suaedae</name>
    <dbReference type="NCBI Taxonomy" id="2795737"/>
    <lineage>
        <taxon>Bacteria</taxon>
        <taxon>Bacillati</taxon>
        <taxon>Actinomycetota</taxon>
        <taxon>Actinomycetes</taxon>
        <taxon>Micrococcales</taxon>
        <taxon>Sanguibacteraceae</taxon>
        <taxon>Sanguibacter</taxon>
    </lineage>
</organism>
<evidence type="ECO:0000259" key="6">
    <source>
        <dbReference type="PROSITE" id="PS50893"/>
    </source>
</evidence>
<dbReference type="SUPFAM" id="SSF52540">
    <property type="entry name" value="P-loop containing nucleoside triphosphate hydrolases"/>
    <property type="match status" value="2"/>
</dbReference>
<keyword evidence="1" id="KW-0677">Repeat</keyword>
<evidence type="ECO:0000256" key="4">
    <source>
        <dbReference type="SAM" id="Coils"/>
    </source>
</evidence>
<evidence type="ECO:0000256" key="2">
    <source>
        <dbReference type="ARBA" id="ARBA00022741"/>
    </source>
</evidence>
<dbReference type="PROSITE" id="PS00211">
    <property type="entry name" value="ABC_TRANSPORTER_1"/>
    <property type="match status" value="1"/>
</dbReference>
<dbReference type="FunFam" id="3.40.50.300:FF:000011">
    <property type="entry name" value="Putative ABC transporter ATP-binding component"/>
    <property type="match status" value="1"/>
</dbReference>
<evidence type="ECO:0000256" key="5">
    <source>
        <dbReference type="SAM" id="MobiDB-lite"/>
    </source>
</evidence>
<feature type="domain" description="ABC transporter" evidence="6">
    <location>
        <begin position="40"/>
        <end position="290"/>
    </location>
</feature>
<gene>
    <name evidence="7" type="ORF">JAV76_08725</name>
</gene>
<protein>
    <submittedName>
        <fullName evidence="7">ABC-F family ATP-binding cassette domain-containing protein</fullName>
    </submittedName>
</protein>
<dbReference type="Proteomes" id="UP000602087">
    <property type="component" value="Unassembled WGS sequence"/>
</dbReference>
<proteinExistence type="predicted"/>
<dbReference type="Gene3D" id="3.40.50.300">
    <property type="entry name" value="P-loop containing nucleotide triphosphate hydrolases"/>
    <property type="match status" value="2"/>
</dbReference>
<dbReference type="Pfam" id="PF00005">
    <property type="entry name" value="ABC_tran"/>
    <property type="match status" value="2"/>
</dbReference>
<keyword evidence="8" id="KW-1185">Reference proteome</keyword>
<dbReference type="GO" id="GO:0005524">
    <property type="term" value="F:ATP binding"/>
    <property type="evidence" value="ECO:0007669"/>
    <property type="project" value="UniProtKB-KW"/>
</dbReference>
<dbReference type="InterPro" id="IPR003593">
    <property type="entry name" value="AAA+_ATPase"/>
</dbReference>
<evidence type="ECO:0000313" key="8">
    <source>
        <dbReference type="Proteomes" id="UP000602087"/>
    </source>
</evidence>
<dbReference type="CDD" id="cd03221">
    <property type="entry name" value="ABCF_EF-3"/>
    <property type="match status" value="1"/>
</dbReference>
<keyword evidence="2" id="KW-0547">Nucleotide-binding</keyword>
<name>A0A934IDT2_9MICO</name>
<dbReference type="GO" id="GO:0016887">
    <property type="term" value="F:ATP hydrolysis activity"/>
    <property type="evidence" value="ECO:0007669"/>
    <property type="project" value="InterPro"/>
</dbReference>
<keyword evidence="3 7" id="KW-0067">ATP-binding</keyword>
<evidence type="ECO:0000256" key="3">
    <source>
        <dbReference type="ARBA" id="ARBA00022840"/>
    </source>
</evidence>
<feature type="compositionally biased region" description="Basic and acidic residues" evidence="5">
    <location>
        <begin position="9"/>
        <end position="24"/>
    </location>
</feature>
<dbReference type="SMART" id="SM00382">
    <property type="entry name" value="AAA"/>
    <property type="match status" value="2"/>
</dbReference>
<dbReference type="EMBL" id="JAEINH010000006">
    <property type="protein sequence ID" value="MBI9115089.1"/>
    <property type="molecule type" value="Genomic_DNA"/>
</dbReference>
<dbReference type="AlphaFoldDB" id="A0A934IDT2"/>
<keyword evidence="4" id="KW-0175">Coiled coil</keyword>
<dbReference type="InterPro" id="IPR003439">
    <property type="entry name" value="ABC_transporter-like_ATP-bd"/>
</dbReference>
<evidence type="ECO:0000256" key="1">
    <source>
        <dbReference type="ARBA" id="ARBA00022737"/>
    </source>
</evidence>
<dbReference type="InterPro" id="IPR050611">
    <property type="entry name" value="ABCF"/>
</dbReference>
<feature type="region of interest" description="Disordered" evidence="5">
    <location>
        <begin position="1"/>
        <end position="29"/>
    </location>
</feature>
<dbReference type="InterPro" id="IPR017871">
    <property type="entry name" value="ABC_transporter-like_CS"/>
</dbReference>
<reference evidence="7" key="1">
    <citation type="submission" date="2020-12" db="EMBL/GenBank/DDBJ databases">
        <title>Sanguibacter suaedae sp. nov., isolated from Suaeda aralocaspica.</title>
        <authorList>
            <person name="Ma Q."/>
        </authorList>
    </citation>
    <scope>NUCLEOTIDE SEQUENCE</scope>
    <source>
        <strain evidence="7">YZGR15</strain>
    </source>
</reference>
<feature type="domain" description="ABC transporter" evidence="6">
    <location>
        <begin position="383"/>
        <end position="584"/>
    </location>
</feature>
<evidence type="ECO:0000313" key="7">
    <source>
        <dbReference type="EMBL" id="MBI9115089.1"/>
    </source>
</evidence>
<dbReference type="PANTHER" id="PTHR19211:SF14">
    <property type="entry name" value="ATP-BINDING CASSETTE SUB-FAMILY F MEMBER 1"/>
    <property type="match status" value="1"/>
</dbReference>
<sequence>MGRAACGGERQDAHDVDTEGRPPGDPHPPTVTAYRGGVHLSSVDLSFGYPGRPVVSSVSLTVSAGQRLAVVGENGTGKTTLLRLLAGDLTPTSGEVRRVGTVAVVDQELVVTPQETVGDLVETALAGVRRTADDLDAAAAGFDHSSGSLQEFADILARAEHLSAWDADRRVEVALSRLGACRDRSRTLATLSVGERFRVRLACRLAERADLLLLDEPTNHLDRAGIDFLTAELCRWGGAVVIVTHDRQLLDDVATAILDLDPSIDGRPVLYGQPGYVSYRFAKNQAMHRWRQRYRAERARAQKLAERLDASYEGLSDEWRPAKGSQKHRRATRARIHVKAADRLVEKLEAEAVEVPPPPPHLVFPDLPAMRPGWDAGAPVVDVRNPRVDGEGPPRLDLPGVRVTVPPAGRLLVTGANGAGKSTLLGVLAGTVALDRGYRTALDGARLGVVAQEGAQVLGDDAAASGFDRYATLALRLLDAGELDPEHVVPVALLGVLSEEDLERPLAELSVGQRRRFDLACALLAAPHVLLLDEPTNHLSIDLVDDLTQALRSSPAAVVVATHDRRMQEDLHDWPRLDLTATDG</sequence>
<accession>A0A934IDT2</accession>
<dbReference type="PANTHER" id="PTHR19211">
    <property type="entry name" value="ATP-BINDING TRANSPORT PROTEIN-RELATED"/>
    <property type="match status" value="1"/>
</dbReference>
<dbReference type="PROSITE" id="PS50893">
    <property type="entry name" value="ABC_TRANSPORTER_2"/>
    <property type="match status" value="2"/>
</dbReference>
<comment type="caution">
    <text evidence="7">The sequence shown here is derived from an EMBL/GenBank/DDBJ whole genome shotgun (WGS) entry which is preliminary data.</text>
</comment>
<feature type="coiled-coil region" evidence="4">
    <location>
        <begin position="287"/>
        <end position="351"/>
    </location>
</feature>